<dbReference type="RefSeq" id="XP_003885297.1">
    <property type="nucleotide sequence ID" value="XM_003885248.1"/>
</dbReference>
<dbReference type="GeneID" id="13440682"/>
<reference evidence="4" key="4">
    <citation type="journal article" date="2015" name="PLoS ONE">
        <title>Comprehensive Evaluation of Toxoplasma gondii VEG and Neospora caninum LIV Genomes with Tachyzoite Stage Transcriptome and Proteome Defines Novel Transcript Features.</title>
        <authorList>
            <person name="Ramaprasad A."/>
            <person name="Mourier T."/>
            <person name="Naeem R."/>
            <person name="Malas T.B."/>
            <person name="Moussa E."/>
            <person name="Panigrahi A."/>
            <person name="Vermont S.J."/>
            <person name="Otto T.D."/>
            <person name="Wastling J."/>
            <person name="Pain A."/>
        </authorList>
    </citation>
    <scope>NUCLEOTIDE SEQUENCE</scope>
    <source>
        <strain evidence="4">Liverpool</strain>
    </source>
</reference>
<sequence>MKERKSAAVIAVLFLVWNIAVTLTLPQIDIFAEENQEPPLDSIFYVSPVTDATQDPTRVQTEETDTDSQELIRRTRVAATDPKTVPSPPAAEPKTIPSSPATDPKTISSSPATDPKTIPSSPEAEPRTAPSPPVTEPKPVPRPRTNGPKPGKKSQDLKEDVRRLAEMLKHLHGGDMWHVFLKLEGTINKTASRPAIRLAHEYSRESLQETRLCRTAARLARLSTMLVAAKLTSYEQELSAAAHQLATAKVAMARAADFPDVRPKVILPSEKSLRKLERGFLIQKKDLRLASELARHAYALFTRHEAKAILSFLSLEEEALEFRALYLQSRLEALKADLEAVKGLEKHGTENQGPPYGVLTESELSSLRDTAESLIRQAVLKGAFLQEPTIAAGLAFVFSYDAPEPDFLQTSEFLDEVADDVVRLSEAVTKFANRS</sequence>
<evidence type="ECO:0000313" key="3">
    <source>
        <dbReference type="EMBL" id="CBZ55269.1"/>
    </source>
</evidence>
<proteinExistence type="predicted"/>
<dbReference type="VEuPathDB" id="ToxoDB:NCLIV_056930"/>
<name>F0VNH3_NEOCL</name>
<feature type="compositionally biased region" description="Polar residues" evidence="1">
    <location>
        <begin position="96"/>
        <end position="112"/>
    </location>
</feature>
<feature type="signal peptide" evidence="2">
    <location>
        <begin position="1"/>
        <end position="22"/>
    </location>
</feature>
<gene>
    <name evidence="4" type="ORF">BN1204_056930</name>
    <name evidence="3" type="ORF">NCLIV_056930</name>
</gene>
<reference evidence="3" key="2">
    <citation type="submission" date="2011-03" db="EMBL/GenBank/DDBJ databases">
        <title>Comparative genomics and transcriptomics of Neospora caninum and Toxoplasma gondii.</title>
        <authorList>
            <person name="Reid A.J."/>
            <person name="Sohal A."/>
            <person name="Harris D."/>
            <person name="Quail M."/>
            <person name="Sanders M."/>
            <person name="Berriman M."/>
            <person name="Wastling J.M."/>
            <person name="Pain A."/>
        </authorList>
    </citation>
    <scope>NUCLEOTIDE SEQUENCE</scope>
    <source>
        <strain evidence="3">Liverpool</strain>
    </source>
</reference>
<feature type="compositionally biased region" description="Pro residues" evidence="1">
    <location>
        <begin position="129"/>
        <end position="142"/>
    </location>
</feature>
<evidence type="ECO:0000256" key="1">
    <source>
        <dbReference type="SAM" id="MobiDB-lite"/>
    </source>
</evidence>
<evidence type="ECO:0000313" key="5">
    <source>
        <dbReference type="Proteomes" id="UP000007494"/>
    </source>
</evidence>
<evidence type="ECO:0000313" key="4">
    <source>
        <dbReference type="EMBL" id="CEL69999.1"/>
    </source>
</evidence>
<keyword evidence="2" id="KW-0732">Signal</keyword>
<reference evidence="5" key="3">
    <citation type="journal article" date="2012" name="PLoS Pathog.">
        <title>Comparative genomics of the apicomplexan parasites Toxoplasma gondii and Neospora caninum: Coccidia differing in host range and transmission strategy.</title>
        <authorList>
            <person name="Reid A.J."/>
            <person name="Vermont S.J."/>
            <person name="Cotton J.A."/>
            <person name="Harris D."/>
            <person name="Hill-Cawthorne G.A."/>
            <person name="Konen-Waisman S."/>
            <person name="Latham S.M."/>
            <person name="Mourier T."/>
            <person name="Norton R."/>
            <person name="Quail M.A."/>
            <person name="Sanders M."/>
            <person name="Shanmugam D."/>
            <person name="Sohal A."/>
            <person name="Wasmuth J.D."/>
            <person name="Brunk B."/>
            <person name="Grigg M.E."/>
            <person name="Howard J.C."/>
            <person name="Parkinson J."/>
            <person name="Roos D.S."/>
            <person name="Trees A.J."/>
            <person name="Berriman M."/>
            <person name="Pain A."/>
            <person name="Wastling J.M."/>
        </authorList>
    </citation>
    <scope>NUCLEOTIDE SEQUENCE [LARGE SCALE GENOMIC DNA]</scope>
    <source>
        <strain evidence="5">Liverpool</strain>
    </source>
</reference>
<feature type="region of interest" description="Disordered" evidence="1">
    <location>
        <begin position="51"/>
        <end position="158"/>
    </location>
</feature>
<dbReference type="Proteomes" id="UP000007494">
    <property type="component" value="Chromosome XI"/>
</dbReference>
<evidence type="ECO:0000256" key="2">
    <source>
        <dbReference type="SAM" id="SignalP"/>
    </source>
</evidence>
<dbReference type="EMBL" id="FR823392">
    <property type="protein sequence ID" value="CBZ55269.1"/>
    <property type="molecule type" value="Genomic_DNA"/>
</dbReference>
<protein>
    <submittedName>
        <fullName evidence="3">Uncharacterized protein</fullName>
    </submittedName>
</protein>
<reference evidence="3" key="1">
    <citation type="submission" date="2011-02" db="EMBL/GenBank/DDBJ databases">
        <authorList>
            <person name="Aslett M."/>
        </authorList>
    </citation>
    <scope>NUCLEOTIDE SEQUENCE</scope>
    <source>
        <strain evidence="3">Liverpool</strain>
    </source>
</reference>
<dbReference type="eggNOG" id="ENOG502QZTT">
    <property type="taxonomic scope" value="Eukaryota"/>
</dbReference>
<dbReference type="AlphaFoldDB" id="F0VNH3"/>
<keyword evidence="5" id="KW-1185">Reference proteome</keyword>
<dbReference type="OrthoDB" id="10417559at2759"/>
<dbReference type="InParanoid" id="F0VNH3"/>
<feature type="chain" id="PRO_5007655309" evidence="2">
    <location>
        <begin position="23"/>
        <end position="435"/>
    </location>
</feature>
<dbReference type="EMBL" id="LN714486">
    <property type="protein sequence ID" value="CEL69999.1"/>
    <property type="molecule type" value="Genomic_DNA"/>
</dbReference>
<accession>F0VNH3</accession>
<organism evidence="3 5">
    <name type="scientific">Neospora caninum (strain Liverpool)</name>
    <dbReference type="NCBI Taxonomy" id="572307"/>
    <lineage>
        <taxon>Eukaryota</taxon>
        <taxon>Sar</taxon>
        <taxon>Alveolata</taxon>
        <taxon>Apicomplexa</taxon>
        <taxon>Conoidasida</taxon>
        <taxon>Coccidia</taxon>
        <taxon>Eucoccidiorida</taxon>
        <taxon>Eimeriorina</taxon>
        <taxon>Sarcocystidae</taxon>
        <taxon>Neospora</taxon>
    </lineage>
</organism>